<evidence type="ECO:0000313" key="2">
    <source>
        <dbReference type="Proteomes" id="UP000183832"/>
    </source>
</evidence>
<accession>A0A1J1IFL1</accession>
<dbReference type="AlphaFoldDB" id="A0A1J1IFL1"/>
<dbReference type="EMBL" id="CVRI01000047">
    <property type="protein sequence ID" value="CRK97241.1"/>
    <property type="molecule type" value="Genomic_DNA"/>
</dbReference>
<keyword evidence="2" id="KW-1185">Reference proteome</keyword>
<dbReference type="Proteomes" id="UP000183832">
    <property type="component" value="Unassembled WGS sequence"/>
</dbReference>
<evidence type="ECO:0000313" key="1">
    <source>
        <dbReference type="EMBL" id="CRK97241.1"/>
    </source>
</evidence>
<reference evidence="1 2" key="1">
    <citation type="submission" date="2015-04" db="EMBL/GenBank/DDBJ databases">
        <authorList>
            <person name="Syromyatnikov M.Y."/>
            <person name="Popov V.N."/>
        </authorList>
    </citation>
    <scope>NUCLEOTIDE SEQUENCE [LARGE SCALE GENOMIC DNA]</scope>
</reference>
<gene>
    <name evidence="1" type="ORF">CLUMA_CG010637</name>
</gene>
<organism evidence="1 2">
    <name type="scientific">Clunio marinus</name>
    <dbReference type="NCBI Taxonomy" id="568069"/>
    <lineage>
        <taxon>Eukaryota</taxon>
        <taxon>Metazoa</taxon>
        <taxon>Ecdysozoa</taxon>
        <taxon>Arthropoda</taxon>
        <taxon>Hexapoda</taxon>
        <taxon>Insecta</taxon>
        <taxon>Pterygota</taxon>
        <taxon>Neoptera</taxon>
        <taxon>Endopterygota</taxon>
        <taxon>Diptera</taxon>
        <taxon>Nematocera</taxon>
        <taxon>Chironomoidea</taxon>
        <taxon>Chironomidae</taxon>
        <taxon>Clunio</taxon>
    </lineage>
</organism>
<name>A0A1J1IFL1_9DIPT</name>
<protein>
    <submittedName>
        <fullName evidence="1">CLUMA_CG010637, isoform A</fullName>
    </submittedName>
</protein>
<sequence length="79" mass="9392">MMQKRRQEMALNPVAVDKLLRLLPFIFLQLFLESSLAVRLSYKLTEQKKLFCGYNQVARSLLKPIEDEIISFNFYFQAF</sequence>
<proteinExistence type="predicted"/>